<reference evidence="7 8" key="1">
    <citation type="submission" date="2023-06" db="EMBL/GenBank/DDBJ databases">
        <title>Thiopseudomonas sp. CY1220 draft genome sequence.</title>
        <authorList>
            <person name="Zhao G."/>
            <person name="An M."/>
        </authorList>
    </citation>
    <scope>NUCLEOTIDE SEQUENCE [LARGE SCALE GENOMIC DNA]</scope>
    <source>
        <strain evidence="7 8">CY1220</strain>
    </source>
</reference>
<dbReference type="Proteomes" id="UP001241056">
    <property type="component" value="Unassembled WGS sequence"/>
</dbReference>
<dbReference type="RefSeq" id="WP_289410252.1">
    <property type="nucleotide sequence ID" value="NZ_JAUCDY010000004.1"/>
</dbReference>
<evidence type="ECO:0000313" key="8">
    <source>
        <dbReference type="Proteomes" id="UP001241056"/>
    </source>
</evidence>
<dbReference type="EMBL" id="JAUCDY010000004">
    <property type="protein sequence ID" value="MDM7857596.1"/>
    <property type="molecule type" value="Genomic_DNA"/>
</dbReference>
<evidence type="ECO:0000313" key="7">
    <source>
        <dbReference type="EMBL" id="MDM7857596.1"/>
    </source>
</evidence>
<name>A0ABT7SN44_9GAMM</name>
<feature type="transmembrane region" description="Helical" evidence="6">
    <location>
        <begin position="7"/>
        <end position="28"/>
    </location>
</feature>
<evidence type="ECO:0000256" key="2">
    <source>
        <dbReference type="ARBA" id="ARBA00022475"/>
    </source>
</evidence>
<evidence type="ECO:0000256" key="4">
    <source>
        <dbReference type="ARBA" id="ARBA00022989"/>
    </source>
</evidence>
<protein>
    <submittedName>
        <fullName evidence="7">Cytochrome C oxidase subunit IV family protein</fullName>
    </submittedName>
</protein>
<comment type="caution">
    <text evidence="7">The sequence shown here is derived from an EMBL/GenBank/DDBJ whole genome shotgun (WGS) entry which is preliminary data.</text>
</comment>
<feature type="transmembrane region" description="Helical" evidence="6">
    <location>
        <begin position="68"/>
        <end position="88"/>
    </location>
</feature>
<comment type="subcellular location">
    <subcellularLocation>
        <location evidence="1">Cell membrane</location>
        <topology evidence="1">Multi-pass membrane protein</topology>
    </subcellularLocation>
</comment>
<gene>
    <name evidence="7" type="ORF">QEZ41_04810</name>
</gene>
<evidence type="ECO:0000256" key="5">
    <source>
        <dbReference type="ARBA" id="ARBA00023136"/>
    </source>
</evidence>
<proteinExistence type="predicted"/>
<keyword evidence="3 6" id="KW-0812">Transmembrane</keyword>
<keyword evidence="4 6" id="KW-1133">Transmembrane helix</keyword>
<evidence type="ECO:0000256" key="3">
    <source>
        <dbReference type="ARBA" id="ARBA00022692"/>
    </source>
</evidence>
<dbReference type="InterPro" id="IPR005171">
    <property type="entry name" value="Cyt_c_oxidase_su4_prok"/>
</dbReference>
<organism evidence="7 8">
    <name type="scientific">Thiopseudomonas acetoxidans</name>
    <dbReference type="NCBI Taxonomy" id="3041622"/>
    <lineage>
        <taxon>Bacteria</taxon>
        <taxon>Pseudomonadati</taxon>
        <taxon>Pseudomonadota</taxon>
        <taxon>Gammaproteobacteria</taxon>
        <taxon>Pseudomonadales</taxon>
        <taxon>Pseudomonadaceae</taxon>
        <taxon>Thiopseudomonas</taxon>
    </lineage>
</organism>
<feature type="transmembrane region" description="Helical" evidence="6">
    <location>
        <begin position="34"/>
        <end position="56"/>
    </location>
</feature>
<evidence type="ECO:0000256" key="1">
    <source>
        <dbReference type="ARBA" id="ARBA00004651"/>
    </source>
</evidence>
<accession>A0ABT7SN44</accession>
<dbReference type="Pfam" id="PF03626">
    <property type="entry name" value="COX4_pro"/>
    <property type="match status" value="1"/>
</dbReference>
<sequence length="91" mass="9933">MKQKSNEVVLLVCWVVLMLATMATVYWGAQQSTLALQLAAILVIAVVKSGVIIDGFMELRHASVRWRMIMYGWPVAMSVVIAVTLLAAQAG</sequence>
<evidence type="ECO:0000256" key="6">
    <source>
        <dbReference type="SAM" id="Phobius"/>
    </source>
</evidence>
<keyword evidence="8" id="KW-1185">Reference proteome</keyword>
<keyword evidence="2" id="KW-1003">Cell membrane</keyword>
<keyword evidence="5 6" id="KW-0472">Membrane</keyword>